<feature type="region of interest" description="Disordered" evidence="1">
    <location>
        <begin position="140"/>
        <end position="165"/>
    </location>
</feature>
<dbReference type="RefSeq" id="XP_025492718.1">
    <property type="nucleotide sequence ID" value="XM_025639264.1"/>
</dbReference>
<protein>
    <submittedName>
        <fullName evidence="2">Uncharacterized protein</fullName>
    </submittedName>
</protein>
<keyword evidence="3" id="KW-1185">Reference proteome</keyword>
<name>A0A319D3Q4_9EURO</name>
<dbReference type="AlphaFoldDB" id="A0A319D3Q4"/>
<organism evidence="2 3">
    <name type="scientific">Aspergillus uvarum CBS 121591</name>
    <dbReference type="NCBI Taxonomy" id="1448315"/>
    <lineage>
        <taxon>Eukaryota</taxon>
        <taxon>Fungi</taxon>
        <taxon>Dikarya</taxon>
        <taxon>Ascomycota</taxon>
        <taxon>Pezizomycotina</taxon>
        <taxon>Eurotiomycetes</taxon>
        <taxon>Eurotiomycetidae</taxon>
        <taxon>Eurotiales</taxon>
        <taxon>Aspergillaceae</taxon>
        <taxon>Aspergillus</taxon>
        <taxon>Aspergillus subgen. Circumdati</taxon>
    </lineage>
</organism>
<sequence length="165" mass="18842">MGPEASHPPLYQNPQDHPSSSTTIPPPAYITIDVSDSVVYELDEFSPRYDNKDDDVEKNNNNDQTNKDPASFTNPATSTTPIQKPRRLRRLTAAQPGLSFKPITTTTAAFKRIRKPKPATYNPFTGTLNRKRICPLLRNQDHHRVSRARRQRLLPQHDHRPSHFP</sequence>
<feature type="region of interest" description="Disordered" evidence="1">
    <location>
        <begin position="43"/>
        <end position="88"/>
    </location>
</feature>
<feature type="region of interest" description="Disordered" evidence="1">
    <location>
        <begin position="1"/>
        <end position="28"/>
    </location>
</feature>
<evidence type="ECO:0000313" key="2">
    <source>
        <dbReference type="EMBL" id="PYH82518.1"/>
    </source>
</evidence>
<reference evidence="2 3" key="1">
    <citation type="submission" date="2016-12" db="EMBL/GenBank/DDBJ databases">
        <title>The genomes of Aspergillus section Nigri reveals drivers in fungal speciation.</title>
        <authorList>
            <consortium name="DOE Joint Genome Institute"/>
            <person name="Vesth T.C."/>
            <person name="Nybo J."/>
            <person name="Theobald S."/>
            <person name="Brandl J."/>
            <person name="Frisvad J.C."/>
            <person name="Nielsen K.F."/>
            <person name="Lyhne E.K."/>
            <person name="Kogle M.E."/>
            <person name="Kuo A."/>
            <person name="Riley R."/>
            <person name="Clum A."/>
            <person name="Nolan M."/>
            <person name="Lipzen A."/>
            <person name="Salamov A."/>
            <person name="Henrissat B."/>
            <person name="Wiebenga A."/>
            <person name="De Vries R.P."/>
            <person name="Grigoriev I.V."/>
            <person name="Mortensen U.H."/>
            <person name="Andersen M.R."/>
            <person name="Baker S.E."/>
        </authorList>
    </citation>
    <scope>NUCLEOTIDE SEQUENCE [LARGE SCALE GENOMIC DNA]</scope>
    <source>
        <strain evidence="2 3">CBS 121591</strain>
    </source>
</reference>
<dbReference type="Proteomes" id="UP000248340">
    <property type="component" value="Unassembled WGS sequence"/>
</dbReference>
<evidence type="ECO:0000256" key="1">
    <source>
        <dbReference type="SAM" id="MobiDB-lite"/>
    </source>
</evidence>
<feature type="compositionally biased region" description="Polar residues" evidence="1">
    <location>
        <begin position="12"/>
        <end position="23"/>
    </location>
</feature>
<proteinExistence type="predicted"/>
<dbReference type="VEuPathDB" id="FungiDB:BO82DRAFT_401503"/>
<feature type="compositionally biased region" description="Polar residues" evidence="1">
    <location>
        <begin position="67"/>
        <end position="82"/>
    </location>
</feature>
<dbReference type="OrthoDB" id="10510954at2759"/>
<gene>
    <name evidence="2" type="ORF">BO82DRAFT_401503</name>
</gene>
<feature type="compositionally biased region" description="Basic and acidic residues" evidence="1">
    <location>
        <begin position="155"/>
        <end position="165"/>
    </location>
</feature>
<evidence type="ECO:0000313" key="3">
    <source>
        <dbReference type="Proteomes" id="UP000248340"/>
    </source>
</evidence>
<dbReference type="GeneID" id="37142006"/>
<dbReference type="EMBL" id="KZ821695">
    <property type="protein sequence ID" value="PYH82518.1"/>
    <property type="molecule type" value="Genomic_DNA"/>
</dbReference>
<feature type="compositionally biased region" description="Basic and acidic residues" evidence="1">
    <location>
        <begin position="45"/>
        <end position="60"/>
    </location>
</feature>
<accession>A0A319D3Q4</accession>